<protein>
    <submittedName>
        <fullName evidence="2">Uncharacterized protein</fullName>
    </submittedName>
</protein>
<feature type="region of interest" description="Disordered" evidence="1">
    <location>
        <begin position="62"/>
        <end position="99"/>
    </location>
</feature>
<reference evidence="3" key="1">
    <citation type="submission" date="2016-10" db="EMBL/GenBank/DDBJ databases">
        <authorList>
            <person name="Varghese N."/>
        </authorList>
    </citation>
    <scope>NUCLEOTIDE SEQUENCE [LARGE SCALE GENOMIC DNA]</scope>
    <source>
        <strain evidence="3">DSM 21843</strain>
    </source>
</reference>
<organism evidence="2 3">
    <name type="scientific">Denitrobacterium detoxificans</name>
    <dbReference type="NCBI Taxonomy" id="79604"/>
    <lineage>
        <taxon>Bacteria</taxon>
        <taxon>Bacillati</taxon>
        <taxon>Actinomycetota</taxon>
        <taxon>Coriobacteriia</taxon>
        <taxon>Eggerthellales</taxon>
        <taxon>Eggerthellaceae</taxon>
        <taxon>Denitrobacterium</taxon>
    </lineage>
</organism>
<dbReference type="AlphaFoldDB" id="A0A1H8PMB4"/>
<keyword evidence="3" id="KW-1185">Reference proteome</keyword>
<accession>A0A1H8PMB4</accession>
<proteinExistence type="predicted"/>
<evidence type="ECO:0000256" key="1">
    <source>
        <dbReference type="SAM" id="MobiDB-lite"/>
    </source>
</evidence>
<evidence type="ECO:0000313" key="2">
    <source>
        <dbReference type="EMBL" id="SEO43159.1"/>
    </source>
</evidence>
<dbReference type="Proteomes" id="UP000182975">
    <property type="component" value="Unassembled WGS sequence"/>
</dbReference>
<evidence type="ECO:0000313" key="3">
    <source>
        <dbReference type="Proteomes" id="UP000182975"/>
    </source>
</evidence>
<gene>
    <name evidence="2" type="ORF">SAMN02910314_00231</name>
</gene>
<dbReference type="EMBL" id="FOEC01000001">
    <property type="protein sequence ID" value="SEO43159.1"/>
    <property type="molecule type" value="Genomic_DNA"/>
</dbReference>
<sequence length="255" mass="26672">MVEQAFHPLRAMREHGKYSSRGAVQCQFFWHYTVIGFDGLPQSFPVSPTDWFNPKGVAETTSSLSPSVSDVPPPLAPVPSLSGRGPSISGSSAESASDGTLDAPCFSRWRKPTPSPVASIALASCTLSCFGGPVGGACRMPARFRLSRKLAFSGWGAPSRSLSLCESSASRVGFVAPLAFGGAESSPLRVGFVLSRSLSRGESSPSRVGAIGSRSLSLCESSRPRVEDCVPLVFGVVESSRCGLGGCLIALSRAR</sequence>
<feature type="compositionally biased region" description="Low complexity" evidence="1">
    <location>
        <begin position="78"/>
        <end position="97"/>
    </location>
</feature>
<name>A0A1H8PMB4_9ACTN</name>